<dbReference type="Proteomes" id="UP000001798">
    <property type="component" value="Chromosome 9"/>
</dbReference>
<dbReference type="GO" id="GO:0005506">
    <property type="term" value="F:iron ion binding"/>
    <property type="evidence" value="ECO:0007669"/>
    <property type="project" value="InterPro"/>
</dbReference>
<evidence type="ECO:0000256" key="6">
    <source>
        <dbReference type="PIRSR" id="PIRSR602401-1"/>
    </source>
</evidence>
<dbReference type="PROSITE" id="PS00086">
    <property type="entry name" value="CYTOCHROME_P450"/>
    <property type="match status" value="1"/>
</dbReference>
<keyword evidence="7" id="KW-0560">Oxidoreductase</keyword>
<dbReference type="RefSeq" id="XP_024550788.1">
    <property type="nucleotide sequence ID" value="XM_024694995.1"/>
</dbReference>
<evidence type="ECO:0000256" key="4">
    <source>
        <dbReference type="ARBA" id="ARBA00023004"/>
    </source>
</evidence>
<keyword evidence="7" id="KW-0503">Monooxygenase</keyword>
<organism evidence="8 9">
    <name type="scientific">Botryotinia fuckeliana (strain B05.10)</name>
    <name type="common">Noble rot fungus</name>
    <name type="synonym">Botrytis cinerea</name>
    <dbReference type="NCBI Taxonomy" id="332648"/>
    <lineage>
        <taxon>Eukaryota</taxon>
        <taxon>Fungi</taxon>
        <taxon>Dikarya</taxon>
        <taxon>Ascomycota</taxon>
        <taxon>Pezizomycotina</taxon>
        <taxon>Leotiomycetes</taxon>
        <taxon>Helotiales</taxon>
        <taxon>Sclerotiniaceae</taxon>
        <taxon>Botrytis</taxon>
    </lineage>
</organism>
<dbReference type="OrthoDB" id="1470350at2759"/>
<accession>A0A384JSC0</accession>
<reference evidence="8 9" key="2">
    <citation type="journal article" date="2012" name="Eukaryot. Cell">
        <title>Genome update of Botrytis cinerea strains B05.10 and T4.</title>
        <authorList>
            <person name="Staats M."/>
            <person name="van Kan J.A."/>
        </authorList>
    </citation>
    <scope>NUCLEOTIDE SEQUENCE [LARGE SCALE GENOMIC DNA]</scope>
    <source>
        <strain evidence="8 9">B05.10</strain>
    </source>
</reference>
<dbReference type="GO" id="GO:0004497">
    <property type="term" value="F:monooxygenase activity"/>
    <property type="evidence" value="ECO:0007669"/>
    <property type="project" value="UniProtKB-KW"/>
</dbReference>
<comment type="similarity">
    <text evidence="2 7">Belongs to the cytochrome P450 family.</text>
</comment>
<dbReference type="PRINTS" id="PR00385">
    <property type="entry name" value="P450"/>
</dbReference>
<reference evidence="8 9" key="3">
    <citation type="journal article" date="2017" name="Mol. Plant Pathol.">
        <title>A gapless genome sequence of the fungus Botrytis cinerea.</title>
        <authorList>
            <person name="Van Kan J.A."/>
            <person name="Stassen J.H."/>
            <person name="Mosbach A."/>
            <person name="Van Der Lee T.A."/>
            <person name="Faino L."/>
            <person name="Farmer A.D."/>
            <person name="Papasotiriou D.G."/>
            <person name="Zhou S."/>
            <person name="Seidl M.F."/>
            <person name="Cottam E."/>
            <person name="Edel D."/>
            <person name="Hahn M."/>
            <person name="Schwartz D.C."/>
            <person name="Dietrich R.A."/>
            <person name="Widdison S."/>
            <person name="Scalliet G."/>
        </authorList>
    </citation>
    <scope>NUCLEOTIDE SEQUENCE [LARGE SCALE GENOMIC DNA]</scope>
    <source>
        <strain evidence="8 9">B05.10</strain>
    </source>
</reference>
<dbReference type="InterPro" id="IPR050121">
    <property type="entry name" value="Cytochrome_P450_monoxygenase"/>
</dbReference>
<dbReference type="CDD" id="cd11070">
    <property type="entry name" value="CYP56-like"/>
    <property type="match status" value="1"/>
</dbReference>
<dbReference type="InterPro" id="IPR017972">
    <property type="entry name" value="Cyt_P450_CS"/>
</dbReference>
<dbReference type="InterPro" id="IPR002401">
    <property type="entry name" value="Cyt_P450_E_grp-I"/>
</dbReference>
<reference evidence="8 9" key="1">
    <citation type="journal article" date="2011" name="PLoS Genet.">
        <title>Genomic analysis of the necrotrophic fungal pathogens Sclerotinia sclerotiorum and Botrytis cinerea.</title>
        <authorList>
            <person name="Amselem J."/>
            <person name="Cuomo C.A."/>
            <person name="van Kan J.A."/>
            <person name="Viaud M."/>
            <person name="Benito E.P."/>
            <person name="Couloux A."/>
            <person name="Coutinho P.M."/>
            <person name="de Vries R.P."/>
            <person name="Dyer P.S."/>
            <person name="Fillinger S."/>
            <person name="Fournier E."/>
            <person name="Gout L."/>
            <person name="Hahn M."/>
            <person name="Kohn L."/>
            <person name="Lapalu N."/>
            <person name="Plummer K.M."/>
            <person name="Pradier J.M."/>
            <person name="Quevillon E."/>
            <person name="Sharon A."/>
            <person name="Simon A."/>
            <person name="ten Have A."/>
            <person name="Tudzynski B."/>
            <person name="Tudzynski P."/>
            <person name="Wincker P."/>
            <person name="Andrew M."/>
            <person name="Anthouard V."/>
            <person name="Beever R.E."/>
            <person name="Beffa R."/>
            <person name="Benoit I."/>
            <person name="Bouzid O."/>
            <person name="Brault B."/>
            <person name="Chen Z."/>
            <person name="Choquer M."/>
            <person name="Collemare J."/>
            <person name="Cotton P."/>
            <person name="Danchin E.G."/>
            <person name="Da Silva C."/>
            <person name="Gautier A."/>
            <person name="Giraud C."/>
            <person name="Giraud T."/>
            <person name="Gonzalez C."/>
            <person name="Grossetete S."/>
            <person name="Guldener U."/>
            <person name="Henrissat B."/>
            <person name="Howlett B.J."/>
            <person name="Kodira C."/>
            <person name="Kretschmer M."/>
            <person name="Lappartient A."/>
            <person name="Leroch M."/>
            <person name="Levis C."/>
            <person name="Mauceli E."/>
            <person name="Neuveglise C."/>
            <person name="Oeser B."/>
            <person name="Pearson M."/>
            <person name="Poulain J."/>
            <person name="Poussereau N."/>
            <person name="Quesneville H."/>
            <person name="Rascle C."/>
            <person name="Schumacher J."/>
            <person name="Segurens B."/>
            <person name="Sexton A."/>
            <person name="Silva E."/>
            <person name="Sirven C."/>
            <person name="Soanes D.M."/>
            <person name="Talbot N.J."/>
            <person name="Templeton M."/>
            <person name="Yandava C."/>
            <person name="Yarden O."/>
            <person name="Zeng Q."/>
            <person name="Rollins J.A."/>
            <person name="Lebrun M.H."/>
            <person name="Dickman M."/>
        </authorList>
    </citation>
    <scope>NUCLEOTIDE SEQUENCE [LARGE SCALE GENOMIC DNA]</scope>
    <source>
        <strain evidence="8 9">B05.10</strain>
    </source>
</reference>
<dbReference type="InterPro" id="IPR001128">
    <property type="entry name" value="Cyt_P450"/>
</dbReference>
<dbReference type="GO" id="GO:0020037">
    <property type="term" value="F:heme binding"/>
    <property type="evidence" value="ECO:0007669"/>
    <property type="project" value="InterPro"/>
</dbReference>
<dbReference type="PANTHER" id="PTHR24305:SF166">
    <property type="entry name" value="CYTOCHROME P450 12A4, MITOCHONDRIAL-RELATED"/>
    <property type="match status" value="1"/>
</dbReference>
<comment type="cofactor">
    <cofactor evidence="1 6">
        <name>heme</name>
        <dbReference type="ChEBI" id="CHEBI:30413"/>
    </cofactor>
</comment>
<keyword evidence="3 6" id="KW-0479">Metal-binding</keyword>
<evidence type="ECO:0000256" key="2">
    <source>
        <dbReference type="ARBA" id="ARBA00010617"/>
    </source>
</evidence>
<evidence type="ECO:0000256" key="1">
    <source>
        <dbReference type="ARBA" id="ARBA00001971"/>
    </source>
</evidence>
<keyword evidence="6 7" id="KW-0349">Heme</keyword>
<gene>
    <name evidence="8" type="ORF">BCIN_09g02480</name>
</gene>
<evidence type="ECO:0000256" key="7">
    <source>
        <dbReference type="RuleBase" id="RU000461"/>
    </source>
</evidence>
<evidence type="ECO:0000313" key="9">
    <source>
        <dbReference type="Proteomes" id="UP000001798"/>
    </source>
</evidence>
<dbReference type="GeneID" id="5435099"/>
<dbReference type="GO" id="GO:0016705">
    <property type="term" value="F:oxidoreductase activity, acting on paired donors, with incorporation or reduction of molecular oxygen"/>
    <property type="evidence" value="ECO:0007669"/>
    <property type="project" value="InterPro"/>
</dbReference>
<keyword evidence="9" id="KW-1185">Reference proteome</keyword>
<dbReference type="AlphaFoldDB" id="A0A384JSC0"/>
<evidence type="ECO:0000256" key="3">
    <source>
        <dbReference type="ARBA" id="ARBA00022723"/>
    </source>
</evidence>
<dbReference type="VEuPathDB" id="FungiDB:Bcin09g02480"/>
<dbReference type="Gene3D" id="1.10.630.10">
    <property type="entry name" value="Cytochrome P450"/>
    <property type="match status" value="1"/>
</dbReference>
<dbReference type="InterPro" id="IPR036396">
    <property type="entry name" value="Cyt_P450_sf"/>
</dbReference>
<sequence>MIPLFTLVLATLPIYWVYSNIAGLQKNIAAAKRSGLPYVITPISLYNPFWLITHRVWLPFIKKLPTTWTESWIDYMTPDWCWEKLYHPFAKNGDAFLTVSPGSILGFVSNAEATHQITSRREAFPKPLESYRILEIFGRNVVTTEGIEWRGHRKISSPSFTEKNNALVFAESCTQAQGMLRRWLGPNGNGNVTLKEVPTDTMRVTLHIISRIGFGVRLLWPGEKARSKEQESVYSSNEAPEGHTMSFERSLSTLLETLVWVLFLPKWLLRLMPFDSAHKALESFENFGQYMNELFAQKARDAMESKGSEGMDIMGFLVKSSYGPSSAAGSNKASPDRVEKGQANKVALSDSEILGNAFVMMVAGHETTANSVHFCLVELAIRPRSQRQVQEEVQRIFGDESPETWDYEKNINDLMGGMVGATLNEQLRLMPPVANIPKSVGQGHDQTIFIDGKKIILPAGAHINLNTIGLHRNPRYWPTEPSKLTTLNNDLDDFKPERWLVKQVGKDDSANESSEDDDFGGFTGKTTSEGLFRPVRGSYIPFSDGARSCLGRRLAQVEVMGVLAVVLQKYSMELAVDEWATDEEVLGMSADEKRELYGKAQRKARETIRGATSLITLKLHPGFIPVRLVKKGEERFVNIID</sequence>
<dbReference type="PRINTS" id="PR00463">
    <property type="entry name" value="EP450I"/>
</dbReference>
<feature type="binding site" description="axial binding residue" evidence="6">
    <location>
        <position position="549"/>
    </location>
    <ligand>
        <name>heme</name>
        <dbReference type="ChEBI" id="CHEBI:30413"/>
    </ligand>
    <ligandPart>
        <name>Fe</name>
        <dbReference type="ChEBI" id="CHEBI:18248"/>
    </ligandPart>
</feature>
<proteinExistence type="inferred from homology"/>
<keyword evidence="5" id="KW-0843">Virulence</keyword>
<dbReference type="KEGG" id="bfu:BCIN_09g02480"/>
<evidence type="ECO:0000256" key="5">
    <source>
        <dbReference type="ARBA" id="ARBA00023026"/>
    </source>
</evidence>
<evidence type="ECO:0008006" key="10">
    <source>
        <dbReference type="Google" id="ProtNLM"/>
    </source>
</evidence>
<dbReference type="SUPFAM" id="SSF48264">
    <property type="entry name" value="Cytochrome P450"/>
    <property type="match status" value="1"/>
</dbReference>
<dbReference type="PANTHER" id="PTHR24305">
    <property type="entry name" value="CYTOCHROME P450"/>
    <property type="match status" value="1"/>
</dbReference>
<protein>
    <recommendedName>
        <fullName evidence="10">Cytochrome p450 protein</fullName>
    </recommendedName>
</protein>
<evidence type="ECO:0000313" key="8">
    <source>
        <dbReference type="EMBL" id="ATZ53391.1"/>
    </source>
</evidence>
<dbReference type="EMBL" id="CP009813">
    <property type="protein sequence ID" value="ATZ53391.1"/>
    <property type="molecule type" value="Genomic_DNA"/>
</dbReference>
<keyword evidence="4 6" id="KW-0408">Iron</keyword>
<dbReference type="Pfam" id="PF00067">
    <property type="entry name" value="p450"/>
    <property type="match status" value="1"/>
</dbReference>
<name>A0A384JSC0_BOTFB</name>